<dbReference type="Proteomes" id="UP000221165">
    <property type="component" value="Unassembled WGS sequence"/>
</dbReference>
<evidence type="ECO:0000259" key="1">
    <source>
        <dbReference type="PROSITE" id="PS51746"/>
    </source>
</evidence>
<protein>
    <submittedName>
        <fullName evidence="2">Protein phosphatase 2c containing protein</fullName>
    </submittedName>
</protein>
<dbReference type="GO" id="GO:0004722">
    <property type="term" value="F:protein serine/threonine phosphatase activity"/>
    <property type="evidence" value="ECO:0007669"/>
    <property type="project" value="InterPro"/>
</dbReference>
<name>A0A2C6KUH5_9APIC</name>
<organism evidence="2 3">
    <name type="scientific">Cystoisospora suis</name>
    <dbReference type="NCBI Taxonomy" id="483139"/>
    <lineage>
        <taxon>Eukaryota</taxon>
        <taxon>Sar</taxon>
        <taxon>Alveolata</taxon>
        <taxon>Apicomplexa</taxon>
        <taxon>Conoidasida</taxon>
        <taxon>Coccidia</taxon>
        <taxon>Eucoccidiorida</taxon>
        <taxon>Eimeriorina</taxon>
        <taxon>Sarcocystidae</taxon>
        <taxon>Cystoisospora</taxon>
    </lineage>
</organism>
<dbReference type="CDD" id="cd00143">
    <property type="entry name" value="PP2Cc"/>
    <property type="match status" value="1"/>
</dbReference>
<proteinExistence type="predicted"/>
<dbReference type="SUPFAM" id="SSF81606">
    <property type="entry name" value="PP2C-like"/>
    <property type="match status" value="1"/>
</dbReference>
<dbReference type="InterPro" id="IPR015655">
    <property type="entry name" value="PP2C"/>
</dbReference>
<dbReference type="PANTHER" id="PTHR47992">
    <property type="entry name" value="PROTEIN PHOSPHATASE"/>
    <property type="match status" value="1"/>
</dbReference>
<dbReference type="FunFam" id="3.60.40.10:FF:000051">
    <property type="entry name" value="Protein phosphatase 2C-like protein"/>
    <property type="match status" value="1"/>
</dbReference>
<dbReference type="VEuPathDB" id="ToxoDB:CSUI_006416"/>
<dbReference type="EMBL" id="MIGC01003243">
    <property type="protein sequence ID" value="PHJ19763.1"/>
    <property type="molecule type" value="Genomic_DNA"/>
</dbReference>
<gene>
    <name evidence="2" type="ORF">CSUI_006416</name>
</gene>
<reference evidence="2 3" key="1">
    <citation type="journal article" date="2017" name="Int. J. Parasitol.">
        <title>The genome of the protozoan parasite Cystoisospora suis and a reverse vaccinology approach to identify vaccine candidates.</title>
        <authorList>
            <person name="Palmieri N."/>
            <person name="Shrestha A."/>
            <person name="Ruttkowski B."/>
            <person name="Beck T."/>
            <person name="Vogl C."/>
            <person name="Tomley F."/>
            <person name="Blake D.P."/>
            <person name="Joachim A."/>
        </authorList>
    </citation>
    <scope>NUCLEOTIDE SEQUENCE [LARGE SCALE GENOMIC DNA]</scope>
    <source>
        <strain evidence="2 3">Wien I</strain>
    </source>
</reference>
<dbReference type="Gene3D" id="3.60.40.10">
    <property type="entry name" value="PPM-type phosphatase domain"/>
    <property type="match status" value="1"/>
</dbReference>
<evidence type="ECO:0000313" key="2">
    <source>
        <dbReference type="EMBL" id="PHJ19763.1"/>
    </source>
</evidence>
<comment type="caution">
    <text evidence="2">The sequence shown here is derived from an EMBL/GenBank/DDBJ whole genome shotgun (WGS) entry which is preliminary data.</text>
</comment>
<dbReference type="Pfam" id="PF00481">
    <property type="entry name" value="PP2C"/>
    <property type="match status" value="1"/>
</dbReference>
<dbReference type="GeneID" id="94429787"/>
<dbReference type="RefSeq" id="XP_067921459.1">
    <property type="nucleotide sequence ID" value="XM_068066576.1"/>
</dbReference>
<dbReference type="InterPro" id="IPR036457">
    <property type="entry name" value="PPM-type-like_dom_sf"/>
</dbReference>
<dbReference type="SMART" id="SM00332">
    <property type="entry name" value="PP2Cc"/>
    <property type="match status" value="1"/>
</dbReference>
<sequence>MVYAGRSKAGCSAPDVEKINQDAYCAIDQYGDHPGLFWFSVMDGHGVNGHQVSDVVRRALPKNVQECPEFNKDMKQALEKGFFRTNCEVFQRGMDVMMSGTTCIACVVQGTTLYTANVGDSRAIMARNNGRGSWTAFALSQDHKPDRPDEEKRILANDGRVGALKGPNGEPLGPPRVWRKDCDAPGLAMSRSLGDSLAASVGVTGEPEIFVTGLTPNDDFIVLASDGVWEFMSNEEVVEIVSRFWEAKDPLGACDALIEEATRRWRQEDDVIDDTTALVVFLDVGSRHGSK</sequence>
<dbReference type="OrthoDB" id="10264738at2759"/>
<dbReference type="AlphaFoldDB" id="A0A2C6KUH5"/>
<accession>A0A2C6KUH5</accession>
<dbReference type="InterPro" id="IPR001932">
    <property type="entry name" value="PPM-type_phosphatase-like_dom"/>
</dbReference>
<keyword evidence="3" id="KW-1185">Reference proteome</keyword>
<dbReference type="PROSITE" id="PS51746">
    <property type="entry name" value="PPM_2"/>
    <property type="match status" value="1"/>
</dbReference>
<evidence type="ECO:0000313" key="3">
    <source>
        <dbReference type="Proteomes" id="UP000221165"/>
    </source>
</evidence>
<feature type="domain" description="PPM-type phosphatase" evidence="1">
    <location>
        <begin position="7"/>
        <end position="282"/>
    </location>
</feature>